<accession>A0A238Z2T0</accession>
<sequence>MSTEITDNAEQGRYEIRLDGDLAGFAEYERGEGAVVFTHTEVDSAFEGKGVGSALARGALDDVRSKGLSVVPLCPFIKKWIGKHPDYHDLVR</sequence>
<dbReference type="Proteomes" id="UP000198420">
    <property type="component" value="Unassembled WGS sequence"/>
</dbReference>
<reference evidence="4" key="1">
    <citation type="submission" date="2017-06" db="EMBL/GenBank/DDBJ databases">
        <authorList>
            <person name="Varghese N."/>
            <person name="Submissions S."/>
        </authorList>
    </citation>
    <scope>NUCLEOTIDE SEQUENCE [LARGE SCALE GENOMIC DNA]</scope>
    <source>
        <strain evidence="4">DSM 44485</strain>
    </source>
</reference>
<dbReference type="CDD" id="cd04301">
    <property type="entry name" value="NAT_SF"/>
    <property type="match status" value="1"/>
</dbReference>
<evidence type="ECO:0000259" key="2">
    <source>
        <dbReference type="PROSITE" id="PS51729"/>
    </source>
</evidence>
<dbReference type="InterPro" id="IPR000182">
    <property type="entry name" value="GNAT_dom"/>
</dbReference>
<feature type="domain" description="N-acetyltransferase" evidence="1">
    <location>
        <begin position="1"/>
        <end position="92"/>
    </location>
</feature>
<dbReference type="InterPro" id="IPR031165">
    <property type="entry name" value="GNAT_YJDJ"/>
</dbReference>
<evidence type="ECO:0000259" key="1">
    <source>
        <dbReference type="PROSITE" id="PS51186"/>
    </source>
</evidence>
<gene>
    <name evidence="3" type="ORF">SAMN06265355_106408</name>
</gene>
<dbReference type="PANTHER" id="PTHR31435">
    <property type="entry name" value="PROTEIN NATD1"/>
    <property type="match status" value="1"/>
</dbReference>
<keyword evidence="4" id="KW-1185">Reference proteome</keyword>
<dbReference type="InterPro" id="IPR016181">
    <property type="entry name" value="Acyl_CoA_acyltransferase"/>
</dbReference>
<feature type="domain" description="N-acetyltransferase" evidence="2">
    <location>
        <begin position="6"/>
        <end position="92"/>
    </location>
</feature>
<dbReference type="AlphaFoldDB" id="A0A238Z2T0"/>
<dbReference type="InterPro" id="IPR045057">
    <property type="entry name" value="Gcn5-rel_NAT"/>
</dbReference>
<proteinExistence type="predicted"/>
<evidence type="ECO:0000313" key="4">
    <source>
        <dbReference type="Proteomes" id="UP000198420"/>
    </source>
</evidence>
<dbReference type="PROSITE" id="PS51186">
    <property type="entry name" value="GNAT"/>
    <property type="match status" value="1"/>
</dbReference>
<dbReference type="GO" id="GO:0016747">
    <property type="term" value="F:acyltransferase activity, transferring groups other than amino-acyl groups"/>
    <property type="evidence" value="ECO:0007669"/>
    <property type="project" value="InterPro"/>
</dbReference>
<dbReference type="Pfam" id="PF14542">
    <property type="entry name" value="Acetyltransf_CG"/>
    <property type="match status" value="1"/>
</dbReference>
<name>A0A238Z2T0_9ACTN</name>
<dbReference type="RefSeq" id="WP_089312959.1">
    <property type="nucleotide sequence ID" value="NZ_FZNP01000006.1"/>
</dbReference>
<protein>
    <submittedName>
        <fullName evidence="3">Uncharacterized protein</fullName>
    </submittedName>
</protein>
<dbReference type="OrthoDB" id="5405911at2"/>
<dbReference type="PANTHER" id="PTHR31435:SF10">
    <property type="entry name" value="BSR4717 PROTEIN"/>
    <property type="match status" value="1"/>
</dbReference>
<dbReference type="PROSITE" id="PS51729">
    <property type="entry name" value="GNAT_YJDJ"/>
    <property type="match status" value="1"/>
</dbReference>
<dbReference type="EMBL" id="FZNP01000006">
    <property type="protein sequence ID" value="SNR77169.1"/>
    <property type="molecule type" value="Genomic_DNA"/>
</dbReference>
<organism evidence="3 4">
    <name type="scientific">Actinomadura mexicana</name>
    <dbReference type="NCBI Taxonomy" id="134959"/>
    <lineage>
        <taxon>Bacteria</taxon>
        <taxon>Bacillati</taxon>
        <taxon>Actinomycetota</taxon>
        <taxon>Actinomycetes</taxon>
        <taxon>Streptosporangiales</taxon>
        <taxon>Thermomonosporaceae</taxon>
        <taxon>Actinomadura</taxon>
    </lineage>
</organism>
<dbReference type="Gene3D" id="3.40.630.30">
    <property type="match status" value="1"/>
</dbReference>
<dbReference type="SUPFAM" id="SSF55729">
    <property type="entry name" value="Acyl-CoA N-acyltransferases (Nat)"/>
    <property type="match status" value="1"/>
</dbReference>
<evidence type="ECO:0000313" key="3">
    <source>
        <dbReference type="EMBL" id="SNR77169.1"/>
    </source>
</evidence>